<evidence type="ECO:0000256" key="2">
    <source>
        <dbReference type="SAM" id="MobiDB-lite"/>
    </source>
</evidence>
<keyword evidence="1" id="KW-0175">Coiled coil</keyword>
<dbReference type="EMBL" id="BJYZ01000032">
    <property type="protein sequence ID" value="GEO41842.1"/>
    <property type="molecule type" value="Genomic_DNA"/>
</dbReference>
<keyword evidence="4" id="KW-1185">Reference proteome</keyword>
<dbReference type="Proteomes" id="UP000321523">
    <property type="component" value="Unassembled WGS sequence"/>
</dbReference>
<feature type="compositionally biased region" description="Polar residues" evidence="2">
    <location>
        <begin position="205"/>
        <end position="232"/>
    </location>
</feature>
<feature type="region of interest" description="Disordered" evidence="2">
    <location>
        <begin position="204"/>
        <end position="242"/>
    </location>
</feature>
<evidence type="ECO:0000256" key="1">
    <source>
        <dbReference type="SAM" id="Coils"/>
    </source>
</evidence>
<evidence type="ECO:0000313" key="4">
    <source>
        <dbReference type="Proteomes" id="UP000321523"/>
    </source>
</evidence>
<evidence type="ECO:0000313" key="3">
    <source>
        <dbReference type="EMBL" id="GEO41842.1"/>
    </source>
</evidence>
<proteinExistence type="predicted"/>
<dbReference type="RefSeq" id="WP_211099452.1">
    <property type="nucleotide sequence ID" value="NZ_BJYZ01000032.1"/>
</dbReference>
<reference evidence="3 4" key="1">
    <citation type="submission" date="2019-07" db="EMBL/GenBank/DDBJ databases">
        <title>Whole genome shotgun sequence of Skermanella aerolata NBRC 106429.</title>
        <authorList>
            <person name="Hosoyama A."/>
            <person name="Uohara A."/>
            <person name="Ohji S."/>
            <person name="Ichikawa N."/>
        </authorList>
    </citation>
    <scope>NUCLEOTIDE SEQUENCE [LARGE SCALE GENOMIC DNA]</scope>
    <source>
        <strain evidence="3 4">NBRC 106429</strain>
    </source>
</reference>
<feature type="compositionally biased region" description="Basic residues" evidence="2">
    <location>
        <begin position="55"/>
        <end position="64"/>
    </location>
</feature>
<feature type="region of interest" description="Disordered" evidence="2">
    <location>
        <begin position="29"/>
        <end position="71"/>
    </location>
</feature>
<dbReference type="AlphaFoldDB" id="A0A512DZH6"/>
<comment type="caution">
    <text evidence="3">The sequence shown here is derived from an EMBL/GenBank/DDBJ whole genome shotgun (WGS) entry which is preliminary data.</text>
</comment>
<organism evidence="3 4">
    <name type="scientific">Skermanella aerolata</name>
    <dbReference type="NCBI Taxonomy" id="393310"/>
    <lineage>
        <taxon>Bacteria</taxon>
        <taxon>Pseudomonadati</taxon>
        <taxon>Pseudomonadota</taxon>
        <taxon>Alphaproteobacteria</taxon>
        <taxon>Rhodospirillales</taxon>
        <taxon>Azospirillaceae</taxon>
        <taxon>Skermanella</taxon>
    </lineage>
</organism>
<accession>A0A512DZH6</accession>
<sequence>MVQLLVEVTALREENQELRVENARLKDLPKKSKLAPGGMDKATESDKRARTKEARRQRHKRQSGRRTPPVTEERTLAVEALAGSRRRGFEPFTGQDLILTPQVIRFRRERWVTPEGQEITTPLPPEVSGQFGPGIVRYVLMQHVQGQVTVERLHAQLKSLDVRISKGQIITILTASKDAFYAEKDAILEAGLATARWVTVDGPQATPSGRYTQPATPGTMNTPTTSAMATSPGSPPARRRAG</sequence>
<feature type="compositionally biased region" description="Basic and acidic residues" evidence="2">
    <location>
        <begin position="41"/>
        <end position="54"/>
    </location>
</feature>
<protein>
    <submittedName>
        <fullName evidence="3">Uncharacterized protein</fullName>
    </submittedName>
</protein>
<name>A0A512DZH6_9PROT</name>
<feature type="coiled-coil region" evidence="1">
    <location>
        <begin position="1"/>
        <end position="28"/>
    </location>
</feature>
<gene>
    <name evidence="3" type="ORF">SAE02_59900</name>
</gene>